<organism evidence="1 2">
    <name type="scientific">Hufsiella arboris</name>
    <dbReference type="NCBI Taxonomy" id="2695275"/>
    <lineage>
        <taxon>Bacteria</taxon>
        <taxon>Pseudomonadati</taxon>
        <taxon>Bacteroidota</taxon>
        <taxon>Sphingobacteriia</taxon>
        <taxon>Sphingobacteriales</taxon>
        <taxon>Sphingobacteriaceae</taxon>
        <taxon>Hufsiella</taxon>
    </lineage>
</organism>
<accession>A0A7K1Y650</accession>
<dbReference type="EMBL" id="WVHT01000001">
    <property type="protein sequence ID" value="MXV50056.1"/>
    <property type="molecule type" value="Genomic_DNA"/>
</dbReference>
<gene>
    <name evidence="1" type="ORF">GS399_03660</name>
</gene>
<sequence length="45" mass="5046">MSINGGHFNDHIDSILEQTIIQTSMLINPSQLTNTTYFSFPSSDE</sequence>
<dbReference type="RefSeq" id="WP_160843212.1">
    <property type="nucleotide sequence ID" value="NZ_WVHT01000001.1"/>
</dbReference>
<reference evidence="1 2" key="1">
    <citation type="submission" date="2019-11" db="EMBL/GenBank/DDBJ databases">
        <title>Pedobacter sp. HMF7647 Genome sequencing and assembly.</title>
        <authorList>
            <person name="Kang H."/>
            <person name="Kim H."/>
            <person name="Joh K."/>
        </authorList>
    </citation>
    <scope>NUCLEOTIDE SEQUENCE [LARGE SCALE GENOMIC DNA]</scope>
    <source>
        <strain evidence="1 2">HMF7647</strain>
    </source>
</reference>
<name>A0A7K1Y650_9SPHI</name>
<proteinExistence type="predicted"/>
<protein>
    <submittedName>
        <fullName evidence="1">Uncharacterized protein</fullName>
    </submittedName>
</protein>
<dbReference type="AlphaFoldDB" id="A0A7K1Y650"/>
<keyword evidence="2" id="KW-1185">Reference proteome</keyword>
<evidence type="ECO:0000313" key="2">
    <source>
        <dbReference type="Proteomes" id="UP000466586"/>
    </source>
</evidence>
<evidence type="ECO:0000313" key="1">
    <source>
        <dbReference type="EMBL" id="MXV50056.1"/>
    </source>
</evidence>
<dbReference type="Proteomes" id="UP000466586">
    <property type="component" value="Unassembled WGS sequence"/>
</dbReference>
<comment type="caution">
    <text evidence="1">The sequence shown here is derived from an EMBL/GenBank/DDBJ whole genome shotgun (WGS) entry which is preliminary data.</text>
</comment>